<proteinExistence type="predicted"/>
<evidence type="ECO:0000256" key="1">
    <source>
        <dbReference type="SAM" id="Phobius"/>
    </source>
</evidence>
<comment type="caution">
    <text evidence="2">The sequence shown here is derived from an EMBL/GenBank/DDBJ whole genome shotgun (WGS) entry which is preliminary data.</text>
</comment>
<keyword evidence="1" id="KW-1133">Transmembrane helix</keyword>
<dbReference type="AlphaFoldDB" id="A0A2T0WH16"/>
<evidence type="ECO:0000313" key="3">
    <source>
        <dbReference type="Proteomes" id="UP000238157"/>
    </source>
</evidence>
<keyword evidence="1" id="KW-0812">Transmembrane</keyword>
<dbReference type="Proteomes" id="UP000238157">
    <property type="component" value="Unassembled WGS sequence"/>
</dbReference>
<organism evidence="2 3">
    <name type="scientific">Mongoliibacter ruber</name>
    <dbReference type="NCBI Taxonomy" id="1750599"/>
    <lineage>
        <taxon>Bacteria</taxon>
        <taxon>Pseudomonadati</taxon>
        <taxon>Bacteroidota</taxon>
        <taxon>Cytophagia</taxon>
        <taxon>Cytophagales</taxon>
        <taxon>Cyclobacteriaceae</taxon>
        <taxon>Mongoliibacter</taxon>
    </lineage>
</organism>
<keyword evidence="1" id="KW-0472">Membrane</keyword>
<evidence type="ECO:0000313" key="2">
    <source>
        <dbReference type="EMBL" id="PRY85999.1"/>
    </source>
</evidence>
<name>A0A2T0WH16_9BACT</name>
<gene>
    <name evidence="2" type="ORF">CLW00_110131</name>
</gene>
<dbReference type="EMBL" id="PVTR01000010">
    <property type="protein sequence ID" value="PRY85999.1"/>
    <property type="molecule type" value="Genomic_DNA"/>
</dbReference>
<protein>
    <submittedName>
        <fullName evidence="2">Uncharacterized protein</fullName>
    </submittedName>
</protein>
<dbReference type="OrthoDB" id="828270at2"/>
<accession>A0A2T0WH16</accession>
<sequence>MKEDLKKKAEELEQTLSMQLNIAKKDSEDWIKVGAGALVGGLVAFSVFRLLSGKKNKKTEQVLKVLEREGLLDEDLEKKLTQKQKSGFLGRVGALMLPVLISYGKQQFINQIGKQDTELEDE</sequence>
<keyword evidence="3" id="KW-1185">Reference proteome</keyword>
<reference evidence="2 3" key="1">
    <citation type="submission" date="2018-03" db="EMBL/GenBank/DDBJ databases">
        <title>Genomic Encyclopedia of Archaeal and Bacterial Type Strains, Phase II (KMG-II): from individual species to whole genera.</title>
        <authorList>
            <person name="Goeker M."/>
        </authorList>
    </citation>
    <scope>NUCLEOTIDE SEQUENCE [LARGE SCALE GENOMIC DNA]</scope>
    <source>
        <strain evidence="2 3">DSM 27929</strain>
    </source>
</reference>
<dbReference type="RefSeq" id="WP_106134805.1">
    <property type="nucleotide sequence ID" value="NZ_PVTR01000010.1"/>
</dbReference>
<feature type="transmembrane region" description="Helical" evidence="1">
    <location>
        <begin position="30"/>
        <end position="51"/>
    </location>
</feature>